<organism evidence="1 2">
    <name type="scientific">Stakelama pacifica</name>
    <dbReference type="NCBI Taxonomy" id="517720"/>
    <lineage>
        <taxon>Bacteria</taxon>
        <taxon>Pseudomonadati</taxon>
        <taxon>Pseudomonadota</taxon>
        <taxon>Alphaproteobacteria</taxon>
        <taxon>Sphingomonadales</taxon>
        <taxon>Sphingomonadaceae</taxon>
        <taxon>Stakelama</taxon>
    </lineage>
</organism>
<dbReference type="InterPro" id="IPR007420">
    <property type="entry name" value="DUF465"/>
</dbReference>
<dbReference type="AlphaFoldDB" id="A0A4R6FX98"/>
<protein>
    <recommendedName>
        <fullName evidence="3">DUF465 domain-containing protein</fullName>
    </recommendedName>
</protein>
<name>A0A4R6FX98_9SPHN</name>
<dbReference type="Pfam" id="PF04325">
    <property type="entry name" value="DUF465"/>
    <property type="match status" value="1"/>
</dbReference>
<proteinExistence type="predicted"/>
<dbReference type="InterPro" id="IPR038444">
    <property type="entry name" value="DUF465_sf"/>
</dbReference>
<keyword evidence="2" id="KW-1185">Reference proteome</keyword>
<accession>A0A4R6FX98</accession>
<evidence type="ECO:0000313" key="2">
    <source>
        <dbReference type="Proteomes" id="UP000295493"/>
    </source>
</evidence>
<dbReference type="RefSeq" id="WP_133493775.1">
    <property type="nucleotide sequence ID" value="NZ_BMLU01000001.1"/>
</dbReference>
<dbReference type="EMBL" id="SNWD01000001">
    <property type="protein sequence ID" value="TDN86563.1"/>
    <property type="molecule type" value="Genomic_DNA"/>
</dbReference>
<dbReference type="Gene3D" id="6.10.280.50">
    <property type="match status" value="1"/>
</dbReference>
<evidence type="ECO:0000313" key="1">
    <source>
        <dbReference type="EMBL" id="TDN86563.1"/>
    </source>
</evidence>
<reference evidence="1 2" key="1">
    <citation type="submission" date="2019-03" db="EMBL/GenBank/DDBJ databases">
        <title>Genomic Encyclopedia of Type Strains, Phase IV (KMG-IV): sequencing the most valuable type-strain genomes for metagenomic binning, comparative biology and taxonomic classification.</title>
        <authorList>
            <person name="Goeker M."/>
        </authorList>
    </citation>
    <scope>NUCLEOTIDE SEQUENCE [LARGE SCALE GENOMIC DNA]</scope>
    <source>
        <strain evidence="1 2">DSM 25059</strain>
    </source>
</reference>
<evidence type="ECO:0008006" key="3">
    <source>
        <dbReference type="Google" id="ProtNLM"/>
    </source>
</evidence>
<dbReference type="Proteomes" id="UP000295493">
    <property type="component" value="Unassembled WGS sequence"/>
</dbReference>
<comment type="caution">
    <text evidence="1">The sequence shown here is derived from an EMBL/GenBank/DDBJ whole genome shotgun (WGS) entry which is preliminary data.</text>
</comment>
<gene>
    <name evidence="1" type="ORF">EV664_101134</name>
</gene>
<sequence length="65" mass="7433">MTDSELRERLAQLRIEHRDLDAAIEAIASSASPDQLRIARLKRQKLRLRDDIAAIEDRIVPDIIA</sequence>